<evidence type="ECO:0000259" key="2">
    <source>
        <dbReference type="PROSITE" id="PS50076"/>
    </source>
</evidence>
<sequence length="135" mass="15450">MADSEENNALFPIFILSMIALPLVPYTILKLFRVASKKTKCINCECSDCSRSEKYRKSVFKRNTSVSTCGNLTLVLLWIIMAILVYYIKHMNSEIQVFEPFNILGLEPGASDSKIKKAYRRLSIQYHPDKNPDPI</sequence>
<dbReference type="Gene3D" id="1.10.287.110">
    <property type="entry name" value="DnaJ domain"/>
    <property type="match status" value="1"/>
</dbReference>
<organism evidence="3 4">
    <name type="scientific">Fraxinus pennsylvanica</name>
    <dbReference type="NCBI Taxonomy" id="56036"/>
    <lineage>
        <taxon>Eukaryota</taxon>
        <taxon>Viridiplantae</taxon>
        <taxon>Streptophyta</taxon>
        <taxon>Embryophyta</taxon>
        <taxon>Tracheophyta</taxon>
        <taxon>Spermatophyta</taxon>
        <taxon>Magnoliopsida</taxon>
        <taxon>eudicotyledons</taxon>
        <taxon>Gunneridae</taxon>
        <taxon>Pentapetalae</taxon>
        <taxon>asterids</taxon>
        <taxon>lamiids</taxon>
        <taxon>Lamiales</taxon>
        <taxon>Oleaceae</taxon>
        <taxon>Oleeae</taxon>
        <taxon>Fraxinus</taxon>
    </lineage>
</organism>
<dbReference type="PANTHER" id="PTHR24075">
    <property type="entry name" value="SEC63 DOMAIN-CONTAINING"/>
    <property type="match status" value="1"/>
</dbReference>
<dbReference type="InterPro" id="IPR001623">
    <property type="entry name" value="DnaJ_domain"/>
</dbReference>
<accession>A0AAD2E0S6</accession>
<dbReference type="GO" id="GO:0006620">
    <property type="term" value="P:post-translational protein targeting to endoplasmic reticulum membrane"/>
    <property type="evidence" value="ECO:0007669"/>
    <property type="project" value="TreeGrafter"/>
</dbReference>
<evidence type="ECO:0000313" key="4">
    <source>
        <dbReference type="Proteomes" id="UP000834106"/>
    </source>
</evidence>
<dbReference type="CDD" id="cd06257">
    <property type="entry name" value="DnaJ"/>
    <property type="match status" value="1"/>
</dbReference>
<dbReference type="PRINTS" id="PR00625">
    <property type="entry name" value="JDOMAIN"/>
</dbReference>
<dbReference type="GO" id="GO:0008320">
    <property type="term" value="F:protein transmembrane transporter activity"/>
    <property type="evidence" value="ECO:0007669"/>
    <property type="project" value="TreeGrafter"/>
</dbReference>
<dbReference type="SUPFAM" id="SSF46565">
    <property type="entry name" value="Chaperone J-domain"/>
    <property type="match status" value="1"/>
</dbReference>
<dbReference type="PROSITE" id="PS50076">
    <property type="entry name" value="DNAJ_2"/>
    <property type="match status" value="1"/>
</dbReference>
<feature type="domain" description="J" evidence="2">
    <location>
        <begin position="99"/>
        <end position="135"/>
    </location>
</feature>
<protein>
    <recommendedName>
        <fullName evidence="2">J domain-containing protein</fullName>
    </recommendedName>
</protein>
<dbReference type="EMBL" id="OU503047">
    <property type="protein sequence ID" value="CAI9771943.1"/>
    <property type="molecule type" value="Genomic_DNA"/>
</dbReference>
<dbReference type="GO" id="GO:0031207">
    <property type="term" value="C:Sec62/Sec63 complex"/>
    <property type="evidence" value="ECO:0007669"/>
    <property type="project" value="TreeGrafter"/>
</dbReference>
<reference evidence="3" key="1">
    <citation type="submission" date="2023-05" db="EMBL/GenBank/DDBJ databases">
        <authorList>
            <person name="Huff M."/>
        </authorList>
    </citation>
    <scope>NUCLEOTIDE SEQUENCE</scope>
</reference>
<gene>
    <name evidence="3" type="ORF">FPE_LOCUS19373</name>
</gene>
<evidence type="ECO:0000256" key="1">
    <source>
        <dbReference type="SAM" id="Phobius"/>
    </source>
</evidence>
<proteinExistence type="predicted"/>
<keyword evidence="1" id="KW-0812">Transmembrane</keyword>
<keyword evidence="4" id="KW-1185">Reference proteome</keyword>
<dbReference type="Pfam" id="PF00226">
    <property type="entry name" value="DnaJ"/>
    <property type="match status" value="1"/>
</dbReference>
<dbReference type="GO" id="GO:0003723">
    <property type="term" value="F:RNA binding"/>
    <property type="evidence" value="ECO:0007669"/>
    <property type="project" value="TreeGrafter"/>
</dbReference>
<feature type="transmembrane region" description="Helical" evidence="1">
    <location>
        <begin position="12"/>
        <end position="32"/>
    </location>
</feature>
<dbReference type="AlphaFoldDB" id="A0AAD2E0S6"/>
<dbReference type="InterPro" id="IPR036869">
    <property type="entry name" value="J_dom_sf"/>
</dbReference>
<dbReference type="SMART" id="SM00271">
    <property type="entry name" value="DnaJ"/>
    <property type="match status" value="1"/>
</dbReference>
<evidence type="ECO:0000313" key="3">
    <source>
        <dbReference type="EMBL" id="CAI9771943.1"/>
    </source>
</evidence>
<dbReference type="GO" id="GO:0006614">
    <property type="term" value="P:SRP-dependent cotranslational protein targeting to membrane"/>
    <property type="evidence" value="ECO:0007669"/>
    <property type="project" value="TreeGrafter"/>
</dbReference>
<dbReference type="Proteomes" id="UP000834106">
    <property type="component" value="Chromosome 12"/>
</dbReference>
<keyword evidence="1" id="KW-0472">Membrane</keyword>
<keyword evidence="1" id="KW-1133">Transmembrane helix</keyword>
<feature type="transmembrane region" description="Helical" evidence="1">
    <location>
        <begin position="66"/>
        <end position="88"/>
    </location>
</feature>
<name>A0AAD2E0S6_9LAMI</name>
<dbReference type="PANTHER" id="PTHR24075:SF0">
    <property type="entry name" value="TRANSLOCATION PROTEIN SEC63 HOMOLOG"/>
    <property type="match status" value="1"/>
</dbReference>